<accession>G3GUS4</accession>
<evidence type="ECO:0000313" key="2">
    <source>
        <dbReference type="Proteomes" id="UP000001075"/>
    </source>
</evidence>
<evidence type="ECO:0000313" key="1">
    <source>
        <dbReference type="EMBL" id="EGW00685.1"/>
    </source>
</evidence>
<dbReference type="EMBL" id="JH000032">
    <property type="protein sequence ID" value="EGW00685.1"/>
    <property type="molecule type" value="Genomic_DNA"/>
</dbReference>
<dbReference type="AlphaFoldDB" id="G3GUS4"/>
<gene>
    <name evidence="1" type="ORF">I79_001447</name>
</gene>
<proteinExistence type="predicted"/>
<dbReference type="InParanoid" id="G3GUS4"/>
<sequence length="93" mass="10856">MENSLKKQNKTKQKNGIDATTWKYLNSLSERHQLQRTDFFAFMKVQNRHFMKTRVGKRLPGQTGLLLISTRFLLGVSLTLKYQQQLSTIKTPV</sequence>
<name>G3GUS4_CRIGR</name>
<protein>
    <submittedName>
        <fullName evidence="1">Uncharacterized protein</fullName>
    </submittedName>
</protein>
<dbReference type="Proteomes" id="UP000001075">
    <property type="component" value="Unassembled WGS sequence"/>
</dbReference>
<reference evidence="2" key="1">
    <citation type="journal article" date="2011" name="Nat. Biotechnol.">
        <title>The genomic sequence of the Chinese hamster ovary (CHO)-K1 cell line.</title>
        <authorList>
            <person name="Xu X."/>
            <person name="Nagarajan H."/>
            <person name="Lewis N.E."/>
            <person name="Pan S."/>
            <person name="Cai Z."/>
            <person name="Liu X."/>
            <person name="Chen W."/>
            <person name="Xie M."/>
            <person name="Wang W."/>
            <person name="Hammond S."/>
            <person name="Andersen M.R."/>
            <person name="Neff N."/>
            <person name="Passarelli B."/>
            <person name="Koh W."/>
            <person name="Fan H.C."/>
            <person name="Wang J."/>
            <person name="Gui Y."/>
            <person name="Lee K.H."/>
            <person name="Betenbaugh M.J."/>
            <person name="Quake S.R."/>
            <person name="Famili I."/>
            <person name="Palsson B.O."/>
            <person name="Wang J."/>
        </authorList>
    </citation>
    <scope>NUCLEOTIDE SEQUENCE [LARGE SCALE GENOMIC DNA]</scope>
    <source>
        <strain evidence="2">CHO K1 cell line</strain>
    </source>
</reference>
<organism evidence="1 2">
    <name type="scientific">Cricetulus griseus</name>
    <name type="common">Chinese hamster</name>
    <name type="synonym">Cricetulus barabensis griseus</name>
    <dbReference type="NCBI Taxonomy" id="10029"/>
    <lineage>
        <taxon>Eukaryota</taxon>
        <taxon>Metazoa</taxon>
        <taxon>Chordata</taxon>
        <taxon>Craniata</taxon>
        <taxon>Vertebrata</taxon>
        <taxon>Euteleostomi</taxon>
        <taxon>Mammalia</taxon>
        <taxon>Eutheria</taxon>
        <taxon>Euarchontoglires</taxon>
        <taxon>Glires</taxon>
        <taxon>Rodentia</taxon>
        <taxon>Myomorpha</taxon>
        <taxon>Muroidea</taxon>
        <taxon>Cricetidae</taxon>
        <taxon>Cricetinae</taxon>
        <taxon>Cricetulus</taxon>
    </lineage>
</organism>